<protein>
    <submittedName>
        <fullName evidence="1">Uncharacterized protein</fullName>
    </submittedName>
</protein>
<reference evidence="1" key="1">
    <citation type="journal article" date="2008" name="Nature">
        <title>The amphioxus genome and the evolution of the chordate karyotype.</title>
        <authorList>
            <consortium name="US DOE Joint Genome Institute (JGI-PGF)"/>
            <person name="Putnam N.H."/>
            <person name="Butts T."/>
            <person name="Ferrier D.E.K."/>
            <person name="Furlong R.F."/>
            <person name="Hellsten U."/>
            <person name="Kawashima T."/>
            <person name="Robinson-Rechavi M."/>
            <person name="Shoguchi E."/>
            <person name="Terry A."/>
            <person name="Yu J.-K."/>
            <person name="Benito-Gutierrez E.L."/>
            <person name="Dubchak I."/>
            <person name="Garcia-Fernandez J."/>
            <person name="Gibson-Brown J.J."/>
            <person name="Grigoriev I.V."/>
            <person name="Horton A.C."/>
            <person name="de Jong P.J."/>
            <person name="Jurka J."/>
            <person name="Kapitonov V.V."/>
            <person name="Kohara Y."/>
            <person name="Kuroki Y."/>
            <person name="Lindquist E."/>
            <person name="Lucas S."/>
            <person name="Osoegawa K."/>
            <person name="Pennacchio L.A."/>
            <person name="Salamov A.A."/>
            <person name="Satou Y."/>
            <person name="Sauka-Spengler T."/>
            <person name="Schmutz J."/>
            <person name="Shin-I T."/>
            <person name="Toyoda A."/>
            <person name="Bronner-Fraser M."/>
            <person name="Fujiyama A."/>
            <person name="Holland L.Z."/>
            <person name="Holland P.W.H."/>
            <person name="Satoh N."/>
            <person name="Rokhsar D.S."/>
        </authorList>
    </citation>
    <scope>NUCLEOTIDE SEQUENCE [LARGE SCALE GENOMIC DNA]</scope>
    <source>
        <strain evidence="1">S238N-H82</strain>
        <tissue evidence="1">Testes</tissue>
    </source>
</reference>
<dbReference type="EMBL" id="GG666603">
    <property type="protein sequence ID" value="EEN50357.1"/>
    <property type="molecule type" value="Genomic_DNA"/>
</dbReference>
<dbReference type="SUPFAM" id="SSF54637">
    <property type="entry name" value="Thioesterase/thiol ester dehydrase-isomerase"/>
    <property type="match status" value="1"/>
</dbReference>
<proteinExistence type="predicted"/>
<sequence length="329" mass="37031">MLVYLDLFCFDDRFKEHSDELTTPYNLRSSETARFHLGTYNAVQLRPVAEGDTIRAYFSLDSVAEAGSSGRYSVVTSSHVLVNQLDQAVFRVAKKTMYPRLMTGGFHFANKAKTKAPADSELRSHIVQNAAVLRDGQMMESLPLMPTQLYVHRVVKSFRPGESMGLSNLIRVTNAHHFNTKKFSSEAIVVPGPFVLAATVHNVADEFGDILYEEVVETSNVNPVNQKDMIGSVSFIHSVQQLIENPDLEEVTVRTLGIKNMDVDELMEREVPVRLFSGTNVRGADYEKICMEEFPLLYRRIAAQVLWKFLRLRPSAAKEVPVGIQPEFS</sequence>
<dbReference type="Gene3D" id="3.10.129.10">
    <property type="entry name" value="Hotdog Thioesterase"/>
    <property type="match status" value="1"/>
</dbReference>
<organism>
    <name type="scientific">Branchiostoma floridae</name>
    <name type="common">Florida lancelet</name>
    <name type="synonym">Amphioxus</name>
    <dbReference type="NCBI Taxonomy" id="7739"/>
    <lineage>
        <taxon>Eukaryota</taxon>
        <taxon>Metazoa</taxon>
        <taxon>Chordata</taxon>
        <taxon>Cephalochordata</taxon>
        <taxon>Leptocardii</taxon>
        <taxon>Amphioxiformes</taxon>
        <taxon>Branchiostomatidae</taxon>
        <taxon>Branchiostoma</taxon>
    </lineage>
</organism>
<name>C3ZBX0_BRAFL</name>
<accession>C3ZBX0</accession>
<dbReference type="InParanoid" id="C3ZBX0"/>
<dbReference type="eggNOG" id="ENOG502QWRT">
    <property type="taxonomic scope" value="Eukaryota"/>
</dbReference>
<gene>
    <name evidence="1" type="ORF">BRAFLDRAFT_117692</name>
</gene>
<dbReference type="InterPro" id="IPR029069">
    <property type="entry name" value="HotDog_dom_sf"/>
</dbReference>
<evidence type="ECO:0000313" key="1">
    <source>
        <dbReference type="EMBL" id="EEN50357.1"/>
    </source>
</evidence>
<dbReference type="STRING" id="7739.C3ZBX0"/>
<dbReference type="AlphaFoldDB" id="C3ZBX0"/>